<evidence type="ECO:0000256" key="2">
    <source>
        <dbReference type="ARBA" id="ARBA00001460"/>
    </source>
</evidence>
<dbReference type="UniPathway" id="UPA00031">
    <property type="reaction ID" value="UER00007"/>
</dbReference>
<proteinExistence type="inferred from homology"/>
<dbReference type="InterPro" id="IPR026660">
    <property type="entry name" value="PRA-CH"/>
</dbReference>
<protein>
    <recommendedName>
        <fullName evidence="15">Histidine biosynthesis bifunctional protein HisIE</fullName>
    </recommendedName>
    <domain>
        <recommendedName>
            <fullName evidence="15">Phosphoribosyl-AMP cyclohydrolase</fullName>
            <shortName evidence="15">PRA-CH</shortName>
            <ecNumber evidence="15">3.5.4.19</ecNumber>
        </recommendedName>
    </domain>
    <domain>
        <recommendedName>
            <fullName evidence="15">Phosphoribosyl-ATP pyrophosphatase</fullName>
            <shortName evidence="15">PRA-PH</shortName>
            <ecNumber evidence="15">3.6.1.31</ecNumber>
        </recommendedName>
    </domain>
</protein>
<feature type="domain" description="Phosphoribosyl-AMP cyclohydrolase" evidence="16">
    <location>
        <begin position="33"/>
        <end position="105"/>
    </location>
</feature>
<dbReference type="GO" id="GO:0005737">
    <property type="term" value="C:cytoplasm"/>
    <property type="evidence" value="ECO:0007669"/>
    <property type="project" value="UniProtKB-SubCell"/>
</dbReference>
<evidence type="ECO:0000256" key="14">
    <source>
        <dbReference type="ARBA" id="ARBA00023268"/>
    </source>
</evidence>
<evidence type="ECO:0000256" key="1">
    <source>
        <dbReference type="ARBA" id="ARBA00000024"/>
    </source>
</evidence>
<dbReference type="NCBIfam" id="NF002747">
    <property type="entry name" value="PRK02759.1"/>
    <property type="match status" value="1"/>
</dbReference>
<dbReference type="FunFam" id="3.10.20.810:FF:000001">
    <property type="entry name" value="Histidine biosynthesis bifunctional protein HisIE"/>
    <property type="match status" value="1"/>
</dbReference>
<evidence type="ECO:0000256" key="3">
    <source>
        <dbReference type="ARBA" id="ARBA00004496"/>
    </source>
</evidence>
<dbReference type="InterPro" id="IPR021130">
    <property type="entry name" value="PRib-ATP_PPHydrolase-like"/>
</dbReference>
<dbReference type="HAMAP" id="MF_01019">
    <property type="entry name" value="HisIE"/>
    <property type="match status" value="1"/>
</dbReference>
<sequence length="213" mass="24376">MKSYLNLEQVQFDEKGLVPAIIQDAKTKDVLTLAYMNKESLAITIEQGETWFYSRSRKSLWHKGETSGNKQKVVSLHYDCDQDVILVQVEPMGPACHTGKYSCFHGIEKGDSDRLQIITKLEQRIKERDVKRPEGTYTTYLFEKGMDKILKKVGEEAAEVIIAAKNQSHSELCYETADLIYHLLVLLQEAKLPLDRVLNELESRYKESLTSTS</sequence>
<dbReference type="OrthoDB" id="9795769at2"/>
<dbReference type="AlphaFoldDB" id="A0A364K534"/>
<dbReference type="PANTHER" id="PTHR42945">
    <property type="entry name" value="HISTIDINE BIOSYNTHESIS BIFUNCTIONAL PROTEIN"/>
    <property type="match status" value="1"/>
</dbReference>
<dbReference type="InterPro" id="IPR008179">
    <property type="entry name" value="HisE"/>
</dbReference>
<dbReference type="Pfam" id="PF01503">
    <property type="entry name" value="PRA-PH"/>
    <property type="match status" value="1"/>
</dbReference>
<evidence type="ECO:0000259" key="16">
    <source>
        <dbReference type="Pfam" id="PF01502"/>
    </source>
</evidence>
<dbReference type="NCBIfam" id="NF000768">
    <property type="entry name" value="PRK00051.1"/>
    <property type="match status" value="1"/>
</dbReference>
<keyword evidence="11 15" id="KW-0378">Hydrolase</keyword>
<evidence type="ECO:0000256" key="5">
    <source>
        <dbReference type="ARBA" id="ARBA00005204"/>
    </source>
</evidence>
<comment type="subcellular location">
    <subcellularLocation>
        <location evidence="3 15">Cytoplasm</location>
    </subcellularLocation>
</comment>
<comment type="pathway">
    <text evidence="4 15">Amino-acid biosynthesis; L-histidine biosynthesis; L-histidine from 5-phospho-alpha-D-ribose 1-diphosphate: step 3/9.</text>
</comment>
<dbReference type="EC" id="3.6.1.31" evidence="15"/>
<keyword evidence="12 15" id="KW-0067">ATP-binding</keyword>
<reference evidence="17 18" key="2">
    <citation type="submission" date="2018-06" db="EMBL/GenBank/DDBJ databases">
        <authorList>
            <person name="Zhirakovskaya E."/>
        </authorList>
    </citation>
    <scope>NUCLEOTIDE SEQUENCE [LARGE SCALE GENOMIC DNA]</scope>
    <source>
        <strain evidence="17 18">FBKL4.011</strain>
    </source>
</reference>
<accession>A0A364K534</accession>
<dbReference type="NCBIfam" id="TIGR03188">
    <property type="entry name" value="histidine_hisI"/>
    <property type="match status" value="1"/>
</dbReference>
<evidence type="ECO:0000256" key="9">
    <source>
        <dbReference type="ARBA" id="ARBA00022605"/>
    </source>
</evidence>
<evidence type="ECO:0000256" key="12">
    <source>
        <dbReference type="ARBA" id="ARBA00022840"/>
    </source>
</evidence>
<dbReference type="Gene3D" id="3.10.20.810">
    <property type="entry name" value="Phosphoribosyl-AMP cyclohydrolase"/>
    <property type="match status" value="1"/>
</dbReference>
<gene>
    <name evidence="15" type="primary">hisI</name>
    <name evidence="15" type="synonym">hisIE</name>
    <name evidence="17" type="ORF">DL897_09300</name>
</gene>
<keyword evidence="10 15" id="KW-0547">Nucleotide-binding</keyword>
<evidence type="ECO:0000313" key="17">
    <source>
        <dbReference type="EMBL" id="RAL24498.1"/>
    </source>
</evidence>
<dbReference type="EMBL" id="QJKK01000004">
    <property type="protein sequence ID" value="RAL24498.1"/>
    <property type="molecule type" value="Genomic_DNA"/>
</dbReference>
<keyword evidence="18" id="KW-1185">Reference proteome</keyword>
<comment type="catalytic activity">
    <reaction evidence="1 15">
        <text>1-(5-phospho-beta-D-ribosyl)-5'-AMP + H2O = 1-(5-phospho-beta-D-ribosyl)-5-[(5-phospho-beta-D-ribosylamino)methylideneamino]imidazole-4-carboxamide</text>
        <dbReference type="Rhea" id="RHEA:20049"/>
        <dbReference type="ChEBI" id="CHEBI:15377"/>
        <dbReference type="ChEBI" id="CHEBI:58435"/>
        <dbReference type="ChEBI" id="CHEBI:59457"/>
        <dbReference type="EC" id="3.5.4.19"/>
    </reaction>
</comment>
<comment type="similarity">
    <text evidence="7 15">In the N-terminal section; belongs to the PRA-CH family.</text>
</comment>
<evidence type="ECO:0000256" key="7">
    <source>
        <dbReference type="ARBA" id="ARBA00008299"/>
    </source>
</evidence>
<dbReference type="CDD" id="cd11534">
    <property type="entry name" value="NTP-PPase_HisIE_like"/>
    <property type="match status" value="1"/>
</dbReference>
<dbReference type="EC" id="3.5.4.19" evidence="15"/>
<comment type="caution">
    <text evidence="17">The sequence shown here is derived from an EMBL/GenBank/DDBJ whole genome shotgun (WGS) entry which is preliminary data.</text>
</comment>
<reference evidence="17 18" key="1">
    <citation type="submission" date="2018-06" db="EMBL/GenBank/DDBJ databases">
        <title>Thermoflavimicrobium daqus sp. nov., a thermophilic microbe isolated from Moutai-flavour Daqu.</title>
        <authorList>
            <person name="Wang X."/>
            <person name="Zhou H."/>
        </authorList>
    </citation>
    <scope>NUCLEOTIDE SEQUENCE [LARGE SCALE GENOMIC DNA]</scope>
    <source>
        <strain evidence="17 18">FBKL4.011</strain>
    </source>
</reference>
<dbReference type="GO" id="GO:0004636">
    <property type="term" value="F:phosphoribosyl-ATP diphosphatase activity"/>
    <property type="evidence" value="ECO:0007669"/>
    <property type="project" value="UniProtKB-UniRule"/>
</dbReference>
<comment type="pathway">
    <text evidence="5 15">Amino-acid biosynthesis; L-histidine biosynthesis; L-histidine from 5-phospho-alpha-D-ribose 1-diphosphate: step 2/9.</text>
</comment>
<keyword evidence="8 15" id="KW-0963">Cytoplasm</keyword>
<dbReference type="InterPro" id="IPR002496">
    <property type="entry name" value="PRib_AMP_CycHydrolase_dom"/>
</dbReference>
<keyword evidence="14 15" id="KW-0511">Multifunctional enzyme</keyword>
<evidence type="ECO:0000256" key="6">
    <source>
        <dbReference type="ARBA" id="ARBA00007731"/>
    </source>
</evidence>
<dbReference type="Proteomes" id="UP000251213">
    <property type="component" value="Unassembled WGS sequence"/>
</dbReference>
<dbReference type="GO" id="GO:0000105">
    <property type="term" value="P:L-histidine biosynthetic process"/>
    <property type="evidence" value="ECO:0007669"/>
    <property type="project" value="UniProtKB-UniRule"/>
</dbReference>
<organism evidence="17 18">
    <name type="scientific">Thermoflavimicrobium daqui</name>
    <dbReference type="NCBI Taxonomy" id="2137476"/>
    <lineage>
        <taxon>Bacteria</taxon>
        <taxon>Bacillati</taxon>
        <taxon>Bacillota</taxon>
        <taxon>Bacilli</taxon>
        <taxon>Bacillales</taxon>
        <taxon>Thermoactinomycetaceae</taxon>
        <taxon>Thermoflavimicrobium</taxon>
    </lineage>
</organism>
<name>A0A364K534_9BACL</name>
<dbReference type="HAMAP" id="MF_01021">
    <property type="entry name" value="HisI"/>
    <property type="match status" value="1"/>
</dbReference>
<keyword evidence="13 15" id="KW-0368">Histidine biosynthesis</keyword>
<comment type="catalytic activity">
    <reaction evidence="2 15">
        <text>1-(5-phospho-beta-D-ribosyl)-ATP + H2O = 1-(5-phospho-beta-D-ribosyl)-5'-AMP + diphosphate + H(+)</text>
        <dbReference type="Rhea" id="RHEA:22828"/>
        <dbReference type="ChEBI" id="CHEBI:15377"/>
        <dbReference type="ChEBI" id="CHEBI:15378"/>
        <dbReference type="ChEBI" id="CHEBI:33019"/>
        <dbReference type="ChEBI" id="CHEBI:59457"/>
        <dbReference type="ChEBI" id="CHEBI:73183"/>
        <dbReference type="EC" id="3.6.1.31"/>
    </reaction>
</comment>
<dbReference type="HAMAP" id="MF_01020">
    <property type="entry name" value="HisE"/>
    <property type="match status" value="1"/>
</dbReference>
<evidence type="ECO:0000256" key="4">
    <source>
        <dbReference type="ARBA" id="ARBA00005169"/>
    </source>
</evidence>
<evidence type="ECO:0000313" key="18">
    <source>
        <dbReference type="Proteomes" id="UP000251213"/>
    </source>
</evidence>
<evidence type="ECO:0000256" key="10">
    <source>
        <dbReference type="ARBA" id="ARBA00022741"/>
    </source>
</evidence>
<feature type="region of interest" description="Phosphoribosyl-AMP cyclohydrolase" evidence="15">
    <location>
        <begin position="1"/>
        <end position="117"/>
    </location>
</feature>
<dbReference type="Pfam" id="PF01502">
    <property type="entry name" value="PRA-CH"/>
    <property type="match status" value="1"/>
</dbReference>
<dbReference type="SUPFAM" id="SSF141734">
    <property type="entry name" value="HisI-like"/>
    <property type="match status" value="1"/>
</dbReference>
<evidence type="ECO:0000256" key="15">
    <source>
        <dbReference type="HAMAP-Rule" id="MF_01019"/>
    </source>
</evidence>
<evidence type="ECO:0000256" key="8">
    <source>
        <dbReference type="ARBA" id="ARBA00022490"/>
    </source>
</evidence>
<dbReference type="GO" id="GO:0004635">
    <property type="term" value="F:phosphoribosyl-AMP cyclohydrolase activity"/>
    <property type="evidence" value="ECO:0007669"/>
    <property type="project" value="UniProtKB-UniRule"/>
</dbReference>
<comment type="similarity">
    <text evidence="6 15">In the C-terminal section; belongs to the PRA-PH family.</text>
</comment>
<keyword evidence="9 15" id="KW-0028">Amino-acid biosynthesis</keyword>
<evidence type="ECO:0000256" key="11">
    <source>
        <dbReference type="ARBA" id="ARBA00022801"/>
    </source>
</evidence>
<feature type="region of interest" description="Phosphoribosyl-ATP pyrophosphohydrolase" evidence="15">
    <location>
        <begin position="118"/>
        <end position="213"/>
    </location>
</feature>
<dbReference type="InterPro" id="IPR038019">
    <property type="entry name" value="PRib_AMP_CycHydrolase_sf"/>
</dbReference>
<dbReference type="SUPFAM" id="SSF101386">
    <property type="entry name" value="all-alpha NTP pyrophosphatases"/>
    <property type="match status" value="1"/>
</dbReference>
<evidence type="ECO:0000256" key="13">
    <source>
        <dbReference type="ARBA" id="ARBA00023102"/>
    </source>
</evidence>
<dbReference type="GO" id="GO:0005524">
    <property type="term" value="F:ATP binding"/>
    <property type="evidence" value="ECO:0007669"/>
    <property type="project" value="UniProtKB-KW"/>
</dbReference>
<dbReference type="Gene3D" id="1.10.287.1080">
    <property type="entry name" value="MazG-like"/>
    <property type="match status" value="1"/>
</dbReference>
<dbReference type="RefSeq" id="WP_113658869.1">
    <property type="nucleotide sequence ID" value="NZ_KZ845666.1"/>
</dbReference>
<dbReference type="InterPro" id="IPR023019">
    <property type="entry name" value="His_synth_HisIE"/>
</dbReference>
<dbReference type="PANTHER" id="PTHR42945:SF9">
    <property type="entry name" value="HISTIDINE BIOSYNTHESIS BIFUNCTIONAL PROTEIN HISIE"/>
    <property type="match status" value="1"/>
</dbReference>